<dbReference type="EMBL" id="MGHD01000019">
    <property type="protein sequence ID" value="OGM59431.1"/>
    <property type="molecule type" value="Genomic_DNA"/>
</dbReference>
<dbReference type="AlphaFoldDB" id="A0A1F8B5Y2"/>
<comment type="caution">
    <text evidence="3">The sequence shown here is derived from an EMBL/GenBank/DDBJ whole genome shotgun (WGS) entry which is preliminary data.</text>
</comment>
<reference evidence="3 4" key="1">
    <citation type="journal article" date="2016" name="Nat. Commun.">
        <title>Thousands of microbial genomes shed light on interconnected biogeochemical processes in an aquifer system.</title>
        <authorList>
            <person name="Anantharaman K."/>
            <person name="Brown C.T."/>
            <person name="Hug L.A."/>
            <person name="Sharon I."/>
            <person name="Castelle C.J."/>
            <person name="Probst A.J."/>
            <person name="Thomas B.C."/>
            <person name="Singh A."/>
            <person name="Wilkins M.J."/>
            <person name="Karaoz U."/>
            <person name="Brodie E.L."/>
            <person name="Williams K.H."/>
            <person name="Hubbard S.S."/>
            <person name="Banfield J.F."/>
        </authorList>
    </citation>
    <scope>NUCLEOTIDE SEQUENCE [LARGE SCALE GENOMIC DNA]</scope>
</reference>
<dbReference type="STRING" id="1802517.A2892_02160"/>
<feature type="transmembrane region" description="Helical" evidence="1">
    <location>
        <begin position="290"/>
        <end position="313"/>
    </location>
</feature>
<keyword evidence="1" id="KW-1133">Transmembrane helix</keyword>
<feature type="transmembrane region" description="Helical" evidence="1">
    <location>
        <begin position="379"/>
        <end position="397"/>
    </location>
</feature>
<dbReference type="InterPro" id="IPR058486">
    <property type="entry name" value="DUF8173"/>
</dbReference>
<name>A0A1F8B5Y2_9BACT</name>
<evidence type="ECO:0000256" key="1">
    <source>
        <dbReference type="SAM" id="Phobius"/>
    </source>
</evidence>
<proteinExistence type="predicted"/>
<dbReference type="Pfam" id="PF26514">
    <property type="entry name" value="DUF8173"/>
    <property type="match status" value="1"/>
</dbReference>
<evidence type="ECO:0000313" key="4">
    <source>
        <dbReference type="Proteomes" id="UP000176404"/>
    </source>
</evidence>
<keyword evidence="1" id="KW-0472">Membrane</keyword>
<keyword evidence="1" id="KW-0812">Transmembrane</keyword>
<accession>A0A1F8B5Y2</accession>
<feature type="transmembrane region" description="Helical" evidence="1">
    <location>
        <begin position="319"/>
        <end position="342"/>
    </location>
</feature>
<feature type="transmembrane region" description="Helical" evidence="1">
    <location>
        <begin position="251"/>
        <end position="269"/>
    </location>
</feature>
<sequence>MRLYLKKGKFVLNALQTKLIIFIIFLLTFLLTPTFLLAKEREKRVVRVISVPKDEIIEQDFYIKSGEVIEISGKVKGDAILVGGEIRVDGEVDGDLLVLGGTVYLSGKVSQDVRIIAGQIDVSGEVGRNLSIVGANIELGKSASLAKGVAIVGGSLFLQTSVPGDVDILVGNFTLAGELRGETKVRTANLRLTSESKISGNLVYTSENDLVIDKGASISGKIAKQPLSSPFSFSRNQFIYNFSKKLGIFKIYLKILSFLSSLIIGLLIIRFMPNCVKNIALSADKKMLKTFTVGFIAILAFPLTALFLSFTIIGIPLAFIVFFIYLIFIYLTNIYFSFWLGAKFKGVIKLESEYILFLLAISLYYLAISIPLIGFLVGLYTLFFGMGMIILGYADFYKKAKKSKII</sequence>
<gene>
    <name evidence="3" type="ORF">A2892_02160</name>
</gene>
<evidence type="ECO:0000313" key="3">
    <source>
        <dbReference type="EMBL" id="OGM59431.1"/>
    </source>
</evidence>
<protein>
    <recommendedName>
        <fullName evidence="2">DUF8173 domain-containing protein</fullName>
    </recommendedName>
</protein>
<feature type="domain" description="DUF8173" evidence="2">
    <location>
        <begin position="255"/>
        <end position="390"/>
    </location>
</feature>
<organism evidence="3 4">
    <name type="scientific">Candidatus Woesebacteria bacterium RIFCSPLOWO2_01_FULL_39_10b</name>
    <dbReference type="NCBI Taxonomy" id="1802517"/>
    <lineage>
        <taxon>Bacteria</taxon>
        <taxon>Candidatus Woeseibacteriota</taxon>
    </lineage>
</organism>
<feature type="transmembrane region" description="Helical" evidence="1">
    <location>
        <begin position="354"/>
        <end position="373"/>
    </location>
</feature>
<evidence type="ECO:0000259" key="2">
    <source>
        <dbReference type="Pfam" id="PF26514"/>
    </source>
</evidence>
<dbReference type="Proteomes" id="UP000176404">
    <property type="component" value="Unassembled WGS sequence"/>
</dbReference>